<dbReference type="PATRIC" id="fig|1666912.4.peg.113"/>
<dbReference type="EMBL" id="LJSG01000020">
    <property type="protein sequence ID" value="KPP89796.1"/>
    <property type="molecule type" value="Genomic_DNA"/>
</dbReference>
<dbReference type="EMBL" id="FBYC01000004">
    <property type="protein sequence ID" value="CUX80771.1"/>
    <property type="molecule type" value="Genomic_DNA"/>
</dbReference>
<dbReference type="GO" id="GO:0016747">
    <property type="term" value="F:acyltransferase activity, transferring groups other than amino-acyl groups"/>
    <property type="evidence" value="ECO:0007669"/>
    <property type="project" value="InterPro"/>
</dbReference>
<name>A0A0P7YML0_9RHOB</name>
<dbReference type="InterPro" id="IPR016181">
    <property type="entry name" value="Acyl_CoA_acyltransferase"/>
</dbReference>
<dbReference type="OrthoDB" id="187903at2"/>
<evidence type="ECO:0000259" key="1">
    <source>
        <dbReference type="PROSITE" id="PS51186"/>
    </source>
</evidence>
<proteinExistence type="predicted"/>
<sequence>MSLRYQALTGAAIDAVIDGLAALRIRVFHDWPYLYAGDLGYERGYLAVYRDNPRAIVAAAFDGDRLVGAATGLPMVDADPEFRAAFEGTDHNPEQIFYCAESVLLPDYRGQGAGHRFFDLREQHARALGLRFAAFCSVKRPEDHPARPHGYRPLDGFWRKRGYAPLPGVVAQFTWRDLGDATDTAKPLQVWMRAL</sequence>
<evidence type="ECO:0000313" key="2">
    <source>
        <dbReference type="EMBL" id="CUX80771.1"/>
    </source>
</evidence>
<dbReference type="Pfam" id="PF00583">
    <property type="entry name" value="Acetyltransf_1"/>
    <property type="match status" value="1"/>
</dbReference>
<dbReference type="STRING" id="1666912.Ga0058931_1332"/>
<feature type="domain" description="N-acetyltransferase" evidence="1">
    <location>
        <begin position="18"/>
        <end position="176"/>
    </location>
</feature>
<evidence type="ECO:0000313" key="4">
    <source>
        <dbReference type="Proteomes" id="UP000050413"/>
    </source>
</evidence>
<reference evidence="3 4" key="1">
    <citation type="submission" date="2015-09" db="EMBL/GenBank/DDBJ databases">
        <title>Identification and resolution of microdiversity through metagenomic sequencing of parallel consortia.</title>
        <authorList>
            <person name="Nelson W.C."/>
            <person name="Romine M.F."/>
            <person name="Lindemann S.R."/>
        </authorList>
    </citation>
    <scope>NUCLEOTIDE SEQUENCE [LARGE SCALE GENOMIC DNA]</scope>
    <source>
        <strain evidence="3">HL-91</strain>
    </source>
</reference>
<keyword evidence="5" id="KW-1185">Reference proteome</keyword>
<reference evidence="2 5" key="2">
    <citation type="submission" date="2016-01" db="EMBL/GenBank/DDBJ databases">
        <authorList>
            <person name="Varghese N."/>
        </authorList>
    </citation>
    <scope>NUCLEOTIDE SEQUENCE [LARGE SCALE GENOMIC DNA]</scope>
    <source>
        <strain evidence="2 5">HL-91</strain>
    </source>
</reference>
<evidence type="ECO:0000313" key="3">
    <source>
        <dbReference type="EMBL" id="KPP89796.1"/>
    </source>
</evidence>
<dbReference type="RefSeq" id="WP_072245641.1">
    <property type="nucleotide sequence ID" value="NZ_FBYC01000004.1"/>
</dbReference>
<gene>
    <name evidence="2" type="ORF">Ga0058931_1332</name>
    <name evidence="3" type="ORF">HLUCCA05_06460</name>
</gene>
<evidence type="ECO:0000313" key="5">
    <source>
        <dbReference type="Proteomes" id="UP000182045"/>
    </source>
</evidence>
<dbReference type="Gene3D" id="3.40.630.30">
    <property type="match status" value="1"/>
</dbReference>
<dbReference type="AlphaFoldDB" id="A0A0P7YML0"/>
<dbReference type="PROSITE" id="PS51186">
    <property type="entry name" value="GNAT"/>
    <property type="match status" value="1"/>
</dbReference>
<dbReference type="InterPro" id="IPR000182">
    <property type="entry name" value="GNAT_dom"/>
</dbReference>
<protein>
    <submittedName>
        <fullName evidence="2">Acetyltransferase (GNAT) family</fullName>
    </submittedName>
    <submittedName>
        <fullName evidence="3">Putative acetyltransferase</fullName>
    </submittedName>
</protein>
<dbReference type="SUPFAM" id="SSF55729">
    <property type="entry name" value="Acyl-CoA N-acyltransferases (Nat)"/>
    <property type="match status" value="1"/>
</dbReference>
<keyword evidence="3" id="KW-0808">Transferase</keyword>
<accession>A0A0P7YML0</accession>
<organism evidence="3 4">
    <name type="scientific">Roseibaca calidilacus</name>
    <dbReference type="NCBI Taxonomy" id="1666912"/>
    <lineage>
        <taxon>Bacteria</taxon>
        <taxon>Pseudomonadati</taxon>
        <taxon>Pseudomonadota</taxon>
        <taxon>Alphaproteobacteria</taxon>
        <taxon>Rhodobacterales</taxon>
        <taxon>Paracoccaceae</taxon>
        <taxon>Roseinatronobacter</taxon>
    </lineage>
</organism>
<dbReference type="Proteomes" id="UP000182045">
    <property type="component" value="Unassembled WGS sequence"/>
</dbReference>
<comment type="caution">
    <text evidence="3">The sequence shown here is derived from an EMBL/GenBank/DDBJ whole genome shotgun (WGS) entry which is preliminary data.</text>
</comment>
<dbReference type="CDD" id="cd04301">
    <property type="entry name" value="NAT_SF"/>
    <property type="match status" value="1"/>
</dbReference>
<dbReference type="Proteomes" id="UP000050413">
    <property type="component" value="Unassembled WGS sequence"/>
</dbReference>